<reference evidence="1 2" key="1">
    <citation type="submission" date="2020-03" db="EMBL/GenBank/DDBJ databases">
        <title>Soil Listeria distribution.</title>
        <authorList>
            <person name="Liao J."/>
            <person name="Wiedmann M."/>
        </authorList>
    </citation>
    <scope>NUCLEOTIDE SEQUENCE [LARGE SCALE GENOMIC DNA]</scope>
    <source>
        <strain evidence="1 2">FSL L7-1515</strain>
    </source>
</reference>
<name>A0ABR6SVA0_9LIST</name>
<sequence>MTKKSIEEVKFEEAEKLADELHAIAMFNENITCLVNVSYNEEENINTTTFVAGKKNALLAMYEEITELLVYELMKGHDCMSNVVSILEAGKDGTMAGFNKFTKEAKEQTNENN</sequence>
<dbReference type="Proteomes" id="UP000587800">
    <property type="component" value="Unassembled WGS sequence"/>
</dbReference>
<proteinExistence type="predicted"/>
<accession>A0ABR6SVA0</accession>
<evidence type="ECO:0000313" key="1">
    <source>
        <dbReference type="EMBL" id="MBC1509451.1"/>
    </source>
</evidence>
<gene>
    <name evidence="1" type="ORF">HCJ59_06035</name>
</gene>
<dbReference type="EMBL" id="JAASUB010000006">
    <property type="protein sequence ID" value="MBC1509451.1"/>
    <property type="molecule type" value="Genomic_DNA"/>
</dbReference>
<protein>
    <submittedName>
        <fullName evidence="1">Uncharacterized protein</fullName>
    </submittedName>
</protein>
<dbReference type="RefSeq" id="WP_185363006.1">
    <property type="nucleotide sequence ID" value="NZ_JAASTU010000004.1"/>
</dbReference>
<organism evidence="1 2">
    <name type="scientific">Listeria immobilis</name>
    <dbReference type="NCBI Taxonomy" id="2713502"/>
    <lineage>
        <taxon>Bacteria</taxon>
        <taxon>Bacillati</taxon>
        <taxon>Bacillota</taxon>
        <taxon>Bacilli</taxon>
        <taxon>Bacillales</taxon>
        <taxon>Listeriaceae</taxon>
        <taxon>Listeria</taxon>
    </lineage>
</organism>
<evidence type="ECO:0000313" key="2">
    <source>
        <dbReference type="Proteomes" id="UP000587800"/>
    </source>
</evidence>
<comment type="caution">
    <text evidence="1">The sequence shown here is derived from an EMBL/GenBank/DDBJ whole genome shotgun (WGS) entry which is preliminary data.</text>
</comment>
<keyword evidence="2" id="KW-1185">Reference proteome</keyword>